<protein>
    <submittedName>
        <fullName evidence="1">Uncharacterized protein</fullName>
    </submittedName>
</protein>
<organism evidence="1 2">
    <name type="scientific">Polaromonas aquatica</name>
    <dbReference type="NCBI Taxonomy" id="332657"/>
    <lineage>
        <taxon>Bacteria</taxon>
        <taxon>Pseudomonadati</taxon>
        <taxon>Pseudomonadota</taxon>
        <taxon>Betaproteobacteria</taxon>
        <taxon>Burkholderiales</taxon>
        <taxon>Comamonadaceae</taxon>
        <taxon>Polaromonas</taxon>
    </lineage>
</organism>
<keyword evidence="2" id="KW-1185">Reference proteome</keyword>
<reference evidence="2" key="1">
    <citation type="journal article" date="2019" name="Int. J. Syst. Evol. Microbiol.">
        <title>The Global Catalogue of Microorganisms (GCM) 10K type strain sequencing project: providing services to taxonomists for standard genome sequencing and annotation.</title>
        <authorList>
            <consortium name="The Broad Institute Genomics Platform"/>
            <consortium name="The Broad Institute Genome Sequencing Center for Infectious Disease"/>
            <person name="Wu L."/>
            <person name="Ma J."/>
        </authorList>
    </citation>
    <scope>NUCLEOTIDE SEQUENCE [LARGE SCALE GENOMIC DNA]</scope>
    <source>
        <strain evidence="2">CCUG 39402</strain>
    </source>
</reference>
<dbReference type="EMBL" id="JBHSRS010000004">
    <property type="protein sequence ID" value="MFC6280017.1"/>
    <property type="molecule type" value="Genomic_DNA"/>
</dbReference>
<gene>
    <name evidence="1" type="ORF">ACFQND_02045</name>
</gene>
<comment type="caution">
    <text evidence="1">The sequence shown here is derived from an EMBL/GenBank/DDBJ whole genome shotgun (WGS) entry which is preliminary data.</text>
</comment>
<dbReference type="Proteomes" id="UP001596270">
    <property type="component" value="Unassembled WGS sequence"/>
</dbReference>
<evidence type="ECO:0000313" key="1">
    <source>
        <dbReference type="EMBL" id="MFC6280017.1"/>
    </source>
</evidence>
<evidence type="ECO:0000313" key="2">
    <source>
        <dbReference type="Proteomes" id="UP001596270"/>
    </source>
</evidence>
<accession>A0ABW1TS04</accession>
<sequence length="261" mass="28566">MSDEARMKRCQALSEPAAALAVALHRGELDDPFAGWEILTRYARELGPRYVNMVAAHPDPSGGTTASNVHTFLPRLTLNGAFVGELIAAEPPAFALGLAEERKQAGGLFALHLDKPLPEKVAGPGFQFGHSLLGTEQYLIVHFSFEFYGFAKYDVLVNPSSPVVRAVLQKMVETGEYQFFAFDRSGHATVFKSDPAQGDLAGLQTNWPRIVQADTTEAQYASAAASFGRRFPEGVLLAWVCRDELAYLDLAHDRLELTPSR</sequence>
<name>A0ABW1TS04_9BURK</name>
<proteinExistence type="predicted"/>